<feature type="domain" description="OLD protein-like TOPRIM" evidence="2">
    <location>
        <begin position="425"/>
        <end position="495"/>
    </location>
</feature>
<keyword evidence="3" id="KW-0540">Nuclease</keyword>
<evidence type="ECO:0000259" key="2">
    <source>
        <dbReference type="Pfam" id="PF20469"/>
    </source>
</evidence>
<dbReference type="InterPro" id="IPR051396">
    <property type="entry name" value="Bact_Antivir_Def_Nuclease"/>
</dbReference>
<dbReference type="Proteomes" id="UP001597546">
    <property type="component" value="Unassembled WGS sequence"/>
</dbReference>
<dbReference type="InterPro" id="IPR041685">
    <property type="entry name" value="AAA_GajA/Old/RecF-like"/>
</dbReference>
<organism evidence="3 4">
    <name type="scientific">Pedobacter alpinus</name>
    <dbReference type="NCBI Taxonomy" id="1590643"/>
    <lineage>
        <taxon>Bacteria</taxon>
        <taxon>Pseudomonadati</taxon>
        <taxon>Bacteroidota</taxon>
        <taxon>Sphingobacteriia</taxon>
        <taxon>Sphingobacteriales</taxon>
        <taxon>Sphingobacteriaceae</taxon>
        <taxon>Pedobacter</taxon>
    </lineage>
</organism>
<feature type="domain" description="Endonuclease GajA/Old nuclease/RecF-like AAA" evidence="1">
    <location>
        <begin position="1"/>
        <end position="375"/>
    </location>
</feature>
<evidence type="ECO:0000313" key="3">
    <source>
        <dbReference type="EMBL" id="MFD2732139.1"/>
    </source>
</evidence>
<proteinExistence type="predicted"/>
<dbReference type="Pfam" id="PF20469">
    <property type="entry name" value="OLD-like_TOPRIM"/>
    <property type="match status" value="1"/>
</dbReference>
<dbReference type="InterPro" id="IPR034139">
    <property type="entry name" value="TOPRIM_OLD"/>
</dbReference>
<dbReference type="GO" id="GO:0004519">
    <property type="term" value="F:endonuclease activity"/>
    <property type="evidence" value="ECO:0007669"/>
    <property type="project" value="UniProtKB-KW"/>
</dbReference>
<accession>A0ABW5TSR1</accession>
<evidence type="ECO:0000259" key="1">
    <source>
        <dbReference type="Pfam" id="PF13175"/>
    </source>
</evidence>
<dbReference type="InterPro" id="IPR027417">
    <property type="entry name" value="P-loop_NTPase"/>
</dbReference>
<protein>
    <submittedName>
        <fullName evidence="3">ATP-dependent endonuclease</fullName>
    </submittedName>
</protein>
<reference evidence="4" key="1">
    <citation type="journal article" date="2019" name="Int. J. Syst. Evol. Microbiol.">
        <title>The Global Catalogue of Microorganisms (GCM) 10K type strain sequencing project: providing services to taxonomists for standard genome sequencing and annotation.</title>
        <authorList>
            <consortium name="The Broad Institute Genomics Platform"/>
            <consortium name="The Broad Institute Genome Sequencing Center for Infectious Disease"/>
            <person name="Wu L."/>
            <person name="Ma J."/>
        </authorList>
    </citation>
    <scope>NUCLEOTIDE SEQUENCE [LARGE SCALE GENOMIC DNA]</scope>
    <source>
        <strain evidence="4">KCTC 42456</strain>
    </source>
</reference>
<dbReference type="EMBL" id="JBHULV010000032">
    <property type="protein sequence ID" value="MFD2732139.1"/>
    <property type="molecule type" value="Genomic_DNA"/>
</dbReference>
<keyword evidence="3" id="KW-0378">Hydrolase</keyword>
<dbReference type="Gene3D" id="3.40.50.300">
    <property type="entry name" value="P-loop containing nucleotide triphosphate hydrolases"/>
    <property type="match status" value="1"/>
</dbReference>
<dbReference type="SUPFAM" id="SSF52540">
    <property type="entry name" value="P-loop containing nucleoside triphosphate hydrolases"/>
    <property type="match status" value="1"/>
</dbReference>
<gene>
    <name evidence="3" type="ORF">ACFSSE_10540</name>
</gene>
<dbReference type="PANTHER" id="PTHR43581:SF4">
    <property type="entry name" value="ATP_GTP PHOSPHATASE"/>
    <property type="match status" value="1"/>
</dbReference>
<comment type="caution">
    <text evidence="3">The sequence shown here is derived from an EMBL/GenBank/DDBJ whole genome shotgun (WGS) entry which is preliminary data.</text>
</comment>
<evidence type="ECO:0000313" key="4">
    <source>
        <dbReference type="Proteomes" id="UP001597546"/>
    </source>
</evidence>
<keyword evidence="4" id="KW-1185">Reference proteome</keyword>
<sequence length="614" mass="69128">MKLTKAIITNFRGINGTISVDFGLFNCIVGQNDAGKSTILKAIDTSLNEVKLTRADYNVLADDNQIIIELHFDCEEKEYFLGEEIGTSIEAEELVNAENLLVWKKVWNVTENAVANPKTSIVRKKYSGTNDFVFKTEAQLMAQCNANAIETSKGNGDAYNNVEKREKLREHNLQNNIDFSFEFEEIPGTGTSKAKAIGDAIKKSLPVFQYFKADTSLSDTDTTIQKYFKDMAFKLIKDEIDTDDIEATVKTQLESVLQKVTTKINDVVKSAEKVEPKIEFDWSKLISTSFVSTSSGNNIPLSSRGDGFRRITMMSYFEYLAETDRTDDTQQIIFGFEEPETFLHPSAQENLFDKLNSLKENGYQVITSTHSPTIVGNTLHGNIIHISKPDNIYTVTQNGISYKTIAIDLGIKPDNTFTPLFSTSRLLFLVEGIDDANAMHHNATLYKQAGLIEHTFEDLNINIIPIGGCDSVKHWINLDLFTKLEKPFFIFLDSDKPDPVSVSLNETKLLNYGLASGTDFHISKKRLLENYIHPTALQRLVPNSVITYTDFDHAKNFCKTYADDTIRGHLGGSKVAEKHYCSQTFDELRLTWFDGIDDEFIILYQAINAKLPAQ</sequence>
<dbReference type="Pfam" id="PF13175">
    <property type="entry name" value="AAA_15"/>
    <property type="match status" value="1"/>
</dbReference>
<dbReference type="RefSeq" id="WP_379044407.1">
    <property type="nucleotide sequence ID" value="NZ_JBHSKW010000040.1"/>
</dbReference>
<name>A0ABW5TSR1_9SPHI</name>
<dbReference type="PANTHER" id="PTHR43581">
    <property type="entry name" value="ATP/GTP PHOSPHATASE"/>
    <property type="match status" value="1"/>
</dbReference>
<keyword evidence="3" id="KW-0255">Endonuclease</keyword>